<organism evidence="4">
    <name type="scientific">Candidatus Enterococcus clewellii</name>
    <dbReference type="NCBI Taxonomy" id="1834193"/>
    <lineage>
        <taxon>Bacteria</taxon>
        <taxon>Bacillati</taxon>
        <taxon>Bacillota</taxon>
        <taxon>Bacilli</taxon>
        <taxon>Lactobacillales</taxon>
        <taxon>Enterococcaceae</taxon>
        <taxon>Enterococcus</taxon>
    </lineage>
</organism>
<dbReference type="SUPFAM" id="SSF55811">
    <property type="entry name" value="Nudix"/>
    <property type="match status" value="1"/>
</dbReference>
<keyword evidence="6" id="KW-1185">Reference proteome</keyword>
<dbReference type="Gene3D" id="1.10.287.1030">
    <property type="entry name" value="Nudix-associated domain"/>
    <property type="match status" value="1"/>
</dbReference>
<reference evidence="5" key="2">
    <citation type="submission" date="2017-05" db="EMBL/GenBank/DDBJ databases">
        <authorList>
            <consortium name="The Broad Institute Genomics Platform"/>
            <consortium name="The Broad Institute Genomic Center for Infectious Diseases"/>
            <person name="Earl A."/>
            <person name="Manson A."/>
            <person name="Schwartman J."/>
            <person name="Gilmore M."/>
            <person name="Abouelleil A."/>
            <person name="Cao P."/>
            <person name="Chapman S."/>
            <person name="Cusick C."/>
            <person name="Shea T."/>
            <person name="Young S."/>
            <person name="Neafsey D."/>
            <person name="Nusbaum C."/>
            <person name="Birren B."/>
        </authorList>
    </citation>
    <scope>NUCLEOTIDE SEQUENCE</scope>
    <source>
        <strain evidence="5">9E7_DIV0242</strain>
    </source>
</reference>
<name>A0A242K6Z2_9ENTE</name>
<dbReference type="InterPro" id="IPR054105">
    <property type="entry name" value="WHD_NrtR"/>
</dbReference>
<reference evidence="4" key="1">
    <citation type="submission" date="2017-05" db="EMBL/GenBank/DDBJ databases">
        <title>The Genome Sequence of Enterococcus sp. 9E7_DIV0242.</title>
        <authorList>
            <consortium name="The Broad Institute Genomics Platform"/>
            <consortium name="The Broad Institute Genomic Center for Infectious Diseases"/>
            <person name="Earl A."/>
            <person name="Manson A."/>
            <person name="Schwartman J."/>
            <person name="Gilmore M."/>
            <person name="Abouelleil A."/>
            <person name="Cao P."/>
            <person name="Chapman S."/>
            <person name="Cusick C."/>
            <person name="Shea T."/>
            <person name="Young S."/>
            <person name="Neafsey D."/>
            <person name="Nusbaum C."/>
            <person name="Birren B."/>
        </authorList>
    </citation>
    <scope>NUCLEOTIDE SEQUENCE [LARGE SCALE GENOMIC DNA]</scope>
    <source>
        <strain evidence="4">9E7_DIV0242</strain>
    </source>
</reference>
<evidence type="ECO:0000313" key="5">
    <source>
        <dbReference type="EMBL" id="WYJ92389.1"/>
    </source>
</evidence>
<dbReference type="CDD" id="cd18873">
    <property type="entry name" value="NUDIX_NadM_like"/>
    <property type="match status" value="1"/>
</dbReference>
<reference evidence="5" key="3">
    <citation type="submission" date="2024-03" db="EMBL/GenBank/DDBJ databases">
        <title>The Genome Sequence of Enterococcus sp. DIV0242b.</title>
        <authorList>
            <consortium name="The Broad Institute Genomics Platform"/>
            <consortium name="The Broad Institute Microbial Omics Core"/>
            <consortium name="The Broad Institute Genomic Center for Infectious Diseases"/>
            <person name="Earl A."/>
            <person name="Manson A."/>
            <person name="Gilmore M."/>
            <person name="Schwartman J."/>
            <person name="Shea T."/>
            <person name="Abouelleil A."/>
            <person name="Cao P."/>
            <person name="Chapman S."/>
            <person name="Cusick C."/>
            <person name="Young S."/>
            <person name="Neafsey D."/>
            <person name="Nusbaum C."/>
            <person name="Birren B."/>
        </authorList>
    </citation>
    <scope>NUCLEOTIDE SEQUENCE</scope>
    <source>
        <strain evidence="5">9E7_DIV0242</strain>
    </source>
</reference>
<dbReference type="GO" id="GO:0016787">
    <property type="term" value="F:hydrolase activity"/>
    <property type="evidence" value="ECO:0007669"/>
    <property type="project" value="UniProtKB-KW"/>
</dbReference>
<dbReference type="PROSITE" id="PS51462">
    <property type="entry name" value="NUDIX"/>
    <property type="match status" value="1"/>
</dbReference>
<feature type="domain" description="Nudix hydrolase" evidence="3">
    <location>
        <begin position="32"/>
        <end position="174"/>
    </location>
</feature>
<evidence type="ECO:0000313" key="6">
    <source>
        <dbReference type="Proteomes" id="UP000195141"/>
    </source>
</evidence>
<dbReference type="PROSITE" id="PS00893">
    <property type="entry name" value="NUDIX_BOX"/>
    <property type="match status" value="1"/>
</dbReference>
<dbReference type="EMBL" id="NGMM01000003">
    <property type="protein sequence ID" value="OTP16069.1"/>
    <property type="molecule type" value="Genomic_DNA"/>
</dbReference>
<dbReference type="EMBL" id="CP147247">
    <property type="protein sequence ID" value="WYJ92389.1"/>
    <property type="molecule type" value="Genomic_DNA"/>
</dbReference>
<evidence type="ECO:0000256" key="1">
    <source>
        <dbReference type="ARBA" id="ARBA00005582"/>
    </source>
</evidence>
<evidence type="ECO:0000259" key="3">
    <source>
        <dbReference type="PROSITE" id="PS51462"/>
    </source>
</evidence>
<dbReference type="OrthoDB" id="9786141at2"/>
<comment type="similarity">
    <text evidence="1">Belongs to the Nudix hydrolase family.</text>
</comment>
<dbReference type="AlphaFoldDB" id="A0A242K6Z2"/>
<dbReference type="InterPro" id="IPR000086">
    <property type="entry name" value="NUDIX_hydrolase_dom"/>
</dbReference>
<dbReference type="InterPro" id="IPR015797">
    <property type="entry name" value="NUDIX_hydrolase-like_dom_sf"/>
</dbReference>
<dbReference type="PANTHER" id="PTHR43736:SF1">
    <property type="entry name" value="DIHYDRONEOPTERIN TRIPHOSPHATE DIPHOSPHATASE"/>
    <property type="match status" value="1"/>
</dbReference>
<dbReference type="InterPro" id="IPR020084">
    <property type="entry name" value="NUDIX_hydrolase_CS"/>
</dbReference>
<dbReference type="Proteomes" id="UP000195141">
    <property type="component" value="Chromosome"/>
</dbReference>
<protein>
    <recommendedName>
        <fullName evidence="3">Nudix hydrolase domain-containing protein</fullName>
    </recommendedName>
</protein>
<evidence type="ECO:0000256" key="2">
    <source>
        <dbReference type="ARBA" id="ARBA00022801"/>
    </source>
</evidence>
<dbReference type="InterPro" id="IPR036388">
    <property type="entry name" value="WH-like_DNA-bd_sf"/>
</dbReference>
<dbReference type="PANTHER" id="PTHR43736">
    <property type="entry name" value="ADP-RIBOSE PYROPHOSPHATASE"/>
    <property type="match status" value="1"/>
</dbReference>
<proteinExistence type="inferred from homology"/>
<accession>A0A242K6Z2</accession>
<evidence type="ECO:0000313" key="4">
    <source>
        <dbReference type="EMBL" id="OTP16069.1"/>
    </source>
</evidence>
<keyword evidence="2" id="KW-0378">Hydrolase</keyword>
<dbReference type="Pfam" id="PF00293">
    <property type="entry name" value="NUDIX"/>
    <property type="match status" value="1"/>
</dbReference>
<dbReference type="SUPFAM" id="SSF46785">
    <property type="entry name" value="Winged helix' DNA-binding domain"/>
    <property type="match status" value="1"/>
</dbReference>
<dbReference type="Pfam" id="PF21906">
    <property type="entry name" value="WHD_NrtR"/>
    <property type="match status" value="1"/>
</dbReference>
<dbReference type="Gene3D" id="3.90.79.10">
    <property type="entry name" value="Nucleoside Triphosphate Pyrophosphohydrolase"/>
    <property type="match status" value="1"/>
</dbReference>
<dbReference type="InterPro" id="IPR036390">
    <property type="entry name" value="WH_DNA-bd_sf"/>
</dbReference>
<gene>
    <name evidence="4" type="ORF">A5888_002283</name>
    <name evidence="5" type="ORF">A5888_004162</name>
</gene>
<dbReference type="Gene3D" id="1.10.10.10">
    <property type="entry name" value="Winged helix-like DNA-binding domain superfamily/Winged helix DNA-binding domain"/>
    <property type="match status" value="1"/>
</dbReference>
<dbReference type="RefSeq" id="WP_086349333.1">
    <property type="nucleotide sequence ID" value="NZ_CP147247.1"/>
</dbReference>
<sequence>MKFNEYADEKKYYEQEASQEEFLKWYQQQDLPKYEKPSVTVDNVILGWAEDEVKLLLIKRKANPFRGHYALPGGFVDKKEDTTEAVLREVKEEVGITLDETYVEQLKTIATPNRDPRAWTITVAHLTYLPDMQAVTITAGDDAREAHWVTLRADKDGTPQLSYMGKEIPLDDLAFDHKEIIHEAVIRIKNRLDYVPTVLQILGATFTLTEARKVYSKFLGIELKELDNSNFRKTHGKFFIEIGFETKPVKGRPKKIYKLKNLT</sequence>